<sequence length="186" mass="21645">MILKIRLLLFLIIAVACSSGHQDEFPSPDQFSGEDLYSQASETERILIGKWYFGYCYKEMLDGSVEISYDSGTSYPNNERTDTIQFYSNKLVGYSWDCPYQNPNKAQVKLVTSESAKYFSWCFPSGVNGWLVENNNLTYYRGYDTNDFIAYPIMEINNDSIFFLYRDYPENSLNGIDKEYAIFFKK</sequence>
<feature type="signal peptide" evidence="1">
    <location>
        <begin position="1"/>
        <end position="22"/>
    </location>
</feature>
<evidence type="ECO:0000313" key="3">
    <source>
        <dbReference type="Proteomes" id="UP000183209"/>
    </source>
</evidence>
<accession>A0A1I6VLK5</accession>
<proteinExistence type="predicted"/>
<keyword evidence="1" id="KW-0732">Signal</keyword>
<evidence type="ECO:0000256" key="1">
    <source>
        <dbReference type="SAM" id="SignalP"/>
    </source>
</evidence>
<gene>
    <name evidence="2" type="ORF">SAMN04487906_3210</name>
</gene>
<dbReference type="RefSeq" id="WP_038263216.1">
    <property type="nucleotide sequence ID" value="NZ_FPAG01000010.1"/>
</dbReference>
<dbReference type="AlphaFoldDB" id="A0A1I6VLK5"/>
<organism evidence="2 3">
    <name type="scientific">Zhouia amylolytica</name>
    <dbReference type="NCBI Taxonomy" id="376730"/>
    <lineage>
        <taxon>Bacteria</taxon>
        <taxon>Pseudomonadati</taxon>
        <taxon>Bacteroidota</taxon>
        <taxon>Flavobacteriia</taxon>
        <taxon>Flavobacteriales</taxon>
        <taxon>Flavobacteriaceae</taxon>
        <taxon>Zhouia</taxon>
    </lineage>
</organism>
<dbReference type="PROSITE" id="PS51257">
    <property type="entry name" value="PROKAR_LIPOPROTEIN"/>
    <property type="match status" value="1"/>
</dbReference>
<reference evidence="2 3" key="1">
    <citation type="submission" date="2016-10" db="EMBL/GenBank/DDBJ databases">
        <authorList>
            <person name="de Groot N.N."/>
        </authorList>
    </citation>
    <scope>NUCLEOTIDE SEQUENCE [LARGE SCALE GENOMIC DNA]</scope>
    <source>
        <strain evidence="2 3">CGMCC 1.6114</strain>
    </source>
</reference>
<evidence type="ECO:0008006" key="4">
    <source>
        <dbReference type="Google" id="ProtNLM"/>
    </source>
</evidence>
<dbReference type="Proteomes" id="UP000183209">
    <property type="component" value="Unassembled WGS sequence"/>
</dbReference>
<evidence type="ECO:0000313" key="2">
    <source>
        <dbReference type="EMBL" id="SFT14501.1"/>
    </source>
</evidence>
<dbReference type="EMBL" id="FPAG01000010">
    <property type="protein sequence ID" value="SFT14501.1"/>
    <property type="molecule type" value="Genomic_DNA"/>
</dbReference>
<feature type="chain" id="PRO_5010329606" description="Lipocalin-like domain-containing protein" evidence="1">
    <location>
        <begin position="23"/>
        <end position="186"/>
    </location>
</feature>
<dbReference type="OrthoDB" id="1119777at2"/>
<name>A0A1I6VLK5_9FLAO</name>
<protein>
    <recommendedName>
        <fullName evidence="4">Lipocalin-like domain-containing protein</fullName>
    </recommendedName>
</protein>